<evidence type="ECO:0000256" key="4">
    <source>
        <dbReference type="ARBA" id="ARBA00023125"/>
    </source>
</evidence>
<evidence type="ECO:0000256" key="5">
    <source>
        <dbReference type="ARBA" id="ARBA00023163"/>
    </source>
</evidence>
<dbReference type="Pfam" id="PF00172">
    <property type="entry name" value="Zn_clus"/>
    <property type="match status" value="1"/>
</dbReference>
<evidence type="ECO:0000256" key="6">
    <source>
        <dbReference type="ARBA" id="ARBA00023242"/>
    </source>
</evidence>
<keyword evidence="6" id="KW-0539">Nucleus</keyword>
<dbReference type="Proteomes" id="UP000326565">
    <property type="component" value="Unassembled WGS sequence"/>
</dbReference>
<feature type="compositionally biased region" description="Low complexity" evidence="7">
    <location>
        <begin position="647"/>
        <end position="675"/>
    </location>
</feature>
<feature type="domain" description="Zn(2)-C6 fungal-type" evidence="8">
    <location>
        <begin position="16"/>
        <end position="43"/>
    </location>
</feature>
<feature type="compositionally biased region" description="Polar residues" evidence="7">
    <location>
        <begin position="406"/>
        <end position="416"/>
    </location>
</feature>
<dbReference type="InterPro" id="IPR007219">
    <property type="entry name" value="XnlR_reg_dom"/>
</dbReference>
<dbReference type="GO" id="GO:0009893">
    <property type="term" value="P:positive regulation of metabolic process"/>
    <property type="evidence" value="ECO:0007669"/>
    <property type="project" value="UniProtKB-ARBA"/>
</dbReference>
<protein>
    <recommendedName>
        <fullName evidence="8">Zn(2)-C6 fungal-type domain-containing protein</fullName>
    </recommendedName>
</protein>
<dbReference type="PANTHER" id="PTHR31001:SF50">
    <property type="entry name" value="ZN(II)2CYS6 TRANSCRIPTION FACTOR (EUROFUNG)"/>
    <property type="match status" value="1"/>
</dbReference>
<dbReference type="PROSITE" id="PS50048">
    <property type="entry name" value="ZN2_CY6_FUNGAL_2"/>
    <property type="match status" value="1"/>
</dbReference>
<dbReference type="SMART" id="SM00066">
    <property type="entry name" value="GAL4"/>
    <property type="match status" value="1"/>
</dbReference>
<feature type="compositionally biased region" description="Polar residues" evidence="7">
    <location>
        <begin position="182"/>
        <end position="199"/>
    </location>
</feature>
<evidence type="ECO:0000256" key="3">
    <source>
        <dbReference type="ARBA" id="ARBA00023015"/>
    </source>
</evidence>
<keyword evidence="5" id="KW-0804">Transcription</keyword>
<evidence type="ECO:0000256" key="7">
    <source>
        <dbReference type="SAM" id="MobiDB-lite"/>
    </source>
</evidence>
<evidence type="ECO:0000259" key="8">
    <source>
        <dbReference type="PROSITE" id="PS50048"/>
    </source>
</evidence>
<reference evidence="9 10" key="1">
    <citation type="submission" date="2019-04" db="EMBL/GenBank/DDBJ databases">
        <title>Friends and foes A comparative genomics study of 23 Aspergillus species from section Flavi.</title>
        <authorList>
            <consortium name="DOE Joint Genome Institute"/>
            <person name="Kjaerbolling I."/>
            <person name="Vesth T."/>
            <person name="Frisvad J.C."/>
            <person name="Nybo J.L."/>
            <person name="Theobald S."/>
            <person name="Kildgaard S."/>
            <person name="Isbrandt T."/>
            <person name="Kuo A."/>
            <person name="Sato A."/>
            <person name="Lyhne E.K."/>
            <person name="Kogle M.E."/>
            <person name="Wiebenga A."/>
            <person name="Kun R.S."/>
            <person name="Lubbers R.J."/>
            <person name="Makela M.R."/>
            <person name="Barry K."/>
            <person name="Chovatia M."/>
            <person name="Clum A."/>
            <person name="Daum C."/>
            <person name="Haridas S."/>
            <person name="He G."/>
            <person name="LaButti K."/>
            <person name="Lipzen A."/>
            <person name="Mondo S."/>
            <person name="Riley R."/>
            <person name="Salamov A."/>
            <person name="Simmons B.A."/>
            <person name="Magnuson J.K."/>
            <person name="Henrissat B."/>
            <person name="Mortensen U.H."/>
            <person name="Larsen T.O."/>
            <person name="Devries R.P."/>
            <person name="Grigoriev I.V."/>
            <person name="Machida M."/>
            <person name="Baker S.E."/>
            <person name="Andersen M.R."/>
        </authorList>
    </citation>
    <scope>NUCLEOTIDE SEQUENCE [LARGE SCALE GENOMIC DNA]</scope>
    <source>
        <strain evidence="9 10">CBS 151.66</strain>
    </source>
</reference>
<keyword evidence="2" id="KW-0479">Metal-binding</keyword>
<accession>A0A5N5X1Y2</accession>
<feature type="region of interest" description="Disordered" evidence="7">
    <location>
        <begin position="406"/>
        <end position="430"/>
    </location>
</feature>
<evidence type="ECO:0000313" key="10">
    <source>
        <dbReference type="Proteomes" id="UP000326565"/>
    </source>
</evidence>
<dbReference type="Pfam" id="PF04082">
    <property type="entry name" value="Fungal_trans"/>
    <property type="match status" value="1"/>
</dbReference>
<evidence type="ECO:0000256" key="2">
    <source>
        <dbReference type="ARBA" id="ARBA00022723"/>
    </source>
</evidence>
<name>A0A5N5X1Y2_9EURO</name>
<dbReference type="OrthoDB" id="435881at2759"/>
<dbReference type="PROSITE" id="PS00463">
    <property type="entry name" value="ZN2_CY6_FUNGAL_1"/>
    <property type="match status" value="1"/>
</dbReference>
<dbReference type="GO" id="GO:0006351">
    <property type="term" value="P:DNA-templated transcription"/>
    <property type="evidence" value="ECO:0007669"/>
    <property type="project" value="InterPro"/>
</dbReference>
<dbReference type="SMART" id="SM00906">
    <property type="entry name" value="Fungal_trans"/>
    <property type="match status" value="1"/>
</dbReference>
<dbReference type="InterPro" id="IPR050613">
    <property type="entry name" value="Sec_Metabolite_Reg"/>
</dbReference>
<evidence type="ECO:0000313" key="9">
    <source>
        <dbReference type="EMBL" id="KAB8074619.1"/>
    </source>
</evidence>
<dbReference type="InterPro" id="IPR001138">
    <property type="entry name" value="Zn2Cys6_DnaBD"/>
</dbReference>
<keyword evidence="4" id="KW-0238">DNA-binding</keyword>
<dbReference type="CDD" id="cd12148">
    <property type="entry name" value="fungal_TF_MHR"/>
    <property type="match status" value="1"/>
</dbReference>
<evidence type="ECO:0000256" key="1">
    <source>
        <dbReference type="ARBA" id="ARBA00004123"/>
    </source>
</evidence>
<comment type="subcellular location">
    <subcellularLocation>
        <location evidence="1">Nucleus</location>
    </subcellularLocation>
</comment>
<feature type="region of interest" description="Disordered" evidence="7">
    <location>
        <begin position="644"/>
        <end position="677"/>
    </location>
</feature>
<dbReference type="GO" id="GO:0000981">
    <property type="term" value="F:DNA-binding transcription factor activity, RNA polymerase II-specific"/>
    <property type="evidence" value="ECO:0007669"/>
    <property type="project" value="InterPro"/>
</dbReference>
<dbReference type="CDD" id="cd00067">
    <property type="entry name" value="GAL4"/>
    <property type="match status" value="1"/>
</dbReference>
<dbReference type="EMBL" id="ML732207">
    <property type="protein sequence ID" value="KAB8074619.1"/>
    <property type="molecule type" value="Genomic_DNA"/>
</dbReference>
<gene>
    <name evidence="9" type="ORF">BDV29DRAFT_190860</name>
</gene>
<sequence length="763" mass="83874">MEKRNQRKRPQTPHLSCELCRERKVKCDKIDPCTNCVSAGVVCIPVQRPRLPRGVHARRLRRVSPMPAPAPAGSPGTPMEIPTDASSDAVAEVDDDLKKRIHRLEALVNSMRSPTTSPCPAPARQSVIDASHLAPTSSISCSPLVPSGVQNQSPLTRDPDYFWDSLAGEIQELRGVISISEQTETDSPPTPSTAKIETSNGGGLRVLGLGGNNMALGWTSLFKDKETTRQLCEVYLQHVDPVIKILHRPSVDKWMMQGERYLGFPESHVAVDALGSAVCYAAAASLTENQCWARFHTSKSSIVADSRRACEAALERSELLASPNITVLQAFVLYLFARRSEDRGRAAWTLTAVAVRLAKALDLSTDRDETFFIQQMRRRLWLTICLMDLQASFSQASEPLISAEEATSTFSPPQHINDSDFDPTTAHDVPDREGLSDTTFALVSYHVQLAGRALNFGVAASDRDKETQQQYVQQFEQNALRLLHFCDPESSPYAWFTWHGTQCLVSGARLSALRPIQRPQACSSGGISQLSPSICPQPKEDNTELLRLTLNVLEKAQLMHTDPRGEGFRWYVTIPRHALAIAITECHVCPDVTLTRRAWPIIEASYQLLPHEAAVGVAGENEESQRPLEKLMCRTREKVGPLLQQASSSPTFGLSSSTVTSTSPTPPSRASTTPTDSLSNLSWPTAFSHSHSHLGSDLGLAAPVQPLTKLDLDPLLLPFDIDAQPLLADQTSPIDVEQSWRTWEELMSDLGHDQSAGSSIFFC</sequence>
<dbReference type="GO" id="GO:0008270">
    <property type="term" value="F:zinc ion binding"/>
    <property type="evidence" value="ECO:0007669"/>
    <property type="project" value="InterPro"/>
</dbReference>
<dbReference type="GO" id="GO:0005634">
    <property type="term" value="C:nucleus"/>
    <property type="evidence" value="ECO:0007669"/>
    <property type="project" value="UniProtKB-SubCell"/>
</dbReference>
<dbReference type="PANTHER" id="PTHR31001">
    <property type="entry name" value="UNCHARACTERIZED TRANSCRIPTIONAL REGULATORY PROTEIN"/>
    <property type="match status" value="1"/>
</dbReference>
<proteinExistence type="predicted"/>
<dbReference type="Gene3D" id="4.10.240.10">
    <property type="entry name" value="Zn(2)-C6 fungal-type DNA-binding domain"/>
    <property type="match status" value="1"/>
</dbReference>
<dbReference type="SUPFAM" id="SSF57701">
    <property type="entry name" value="Zn2/Cys6 DNA-binding domain"/>
    <property type="match status" value="1"/>
</dbReference>
<dbReference type="AlphaFoldDB" id="A0A5N5X1Y2"/>
<keyword evidence="3" id="KW-0805">Transcription regulation</keyword>
<organism evidence="9 10">
    <name type="scientific">Aspergillus leporis</name>
    <dbReference type="NCBI Taxonomy" id="41062"/>
    <lineage>
        <taxon>Eukaryota</taxon>
        <taxon>Fungi</taxon>
        <taxon>Dikarya</taxon>
        <taxon>Ascomycota</taxon>
        <taxon>Pezizomycotina</taxon>
        <taxon>Eurotiomycetes</taxon>
        <taxon>Eurotiomycetidae</taxon>
        <taxon>Eurotiales</taxon>
        <taxon>Aspergillaceae</taxon>
        <taxon>Aspergillus</taxon>
        <taxon>Aspergillus subgen. Circumdati</taxon>
    </lineage>
</organism>
<keyword evidence="10" id="KW-1185">Reference proteome</keyword>
<dbReference type="GO" id="GO:0003677">
    <property type="term" value="F:DNA binding"/>
    <property type="evidence" value="ECO:0007669"/>
    <property type="project" value="UniProtKB-KW"/>
</dbReference>
<feature type="region of interest" description="Disordered" evidence="7">
    <location>
        <begin position="182"/>
        <end position="201"/>
    </location>
</feature>
<dbReference type="InterPro" id="IPR036864">
    <property type="entry name" value="Zn2-C6_fun-type_DNA-bd_sf"/>
</dbReference>